<reference evidence="2" key="1">
    <citation type="journal article" date="2011" name="Genome Biol.">
        <title>Comparative genomics of the social amoebae Dictyostelium discoideum and Dictyostelium purpureum.</title>
        <authorList>
            <consortium name="US DOE Joint Genome Institute (JGI-PGF)"/>
            <person name="Sucgang R."/>
            <person name="Kuo A."/>
            <person name="Tian X."/>
            <person name="Salerno W."/>
            <person name="Parikh A."/>
            <person name="Feasley C.L."/>
            <person name="Dalin E."/>
            <person name="Tu H."/>
            <person name="Huang E."/>
            <person name="Barry K."/>
            <person name="Lindquist E."/>
            <person name="Shapiro H."/>
            <person name="Bruce D."/>
            <person name="Schmutz J."/>
            <person name="Salamov A."/>
            <person name="Fey P."/>
            <person name="Gaudet P."/>
            <person name="Anjard C."/>
            <person name="Babu M.M."/>
            <person name="Basu S."/>
            <person name="Bushmanova Y."/>
            <person name="van der Wel H."/>
            <person name="Katoh-Kurasawa M."/>
            <person name="Dinh C."/>
            <person name="Coutinho P.M."/>
            <person name="Saito T."/>
            <person name="Elias M."/>
            <person name="Schaap P."/>
            <person name="Kay R.R."/>
            <person name="Henrissat B."/>
            <person name="Eichinger L."/>
            <person name="Rivero F."/>
            <person name="Putnam N.H."/>
            <person name="West C.M."/>
            <person name="Loomis W.F."/>
            <person name="Chisholm R.L."/>
            <person name="Shaulsky G."/>
            <person name="Strassmann J.E."/>
            <person name="Queller D.C."/>
            <person name="Kuspa A."/>
            <person name="Grigoriev I.V."/>
        </authorList>
    </citation>
    <scope>NUCLEOTIDE SEQUENCE [LARGE SCALE GENOMIC DNA]</scope>
    <source>
        <strain evidence="2">QSDP1</strain>
    </source>
</reference>
<organism evidence="1 2">
    <name type="scientific">Dictyostelium purpureum</name>
    <name type="common">Slime mold</name>
    <dbReference type="NCBI Taxonomy" id="5786"/>
    <lineage>
        <taxon>Eukaryota</taxon>
        <taxon>Amoebozoa</taxon>
        <taxon>Evosea</taxon>
        <taxon>Eumycetozoa</taxon>
        <taxon>Dictyostelia</taxon>
        <taxon>Dictyosteliales</taxon>
        <taxon>Dictyosteliaceae</taxon>
        <taxon>Dictyostelium</taxon>
    </lineage>
</organism>
<protein>
    <submittedName>
        <fullName evidence="1">Uncharacterized protein</fullName>
    </submittedName>
</protein>
<evidence type="ECO:0000313" key="2">
    <source>
        <dbReference type="Proteomes" id="UP000001064"/>
    </source>
</evidence>
<sequence>MSILSNLIRFQNINNSNNSKIICNNINTNFGLNKITTDVDLDYSHFGGIGNLTNHIHASISKGLLHTL</sequence>
<dbReference type="AlphaFoldDB" id="F0ZV73"/>
<dbReference type="VEuPathDB" id="AmoebaDB:DICPUDRAFT_155910"/>
<keyword evidence="2" id="KW-1185">Reference proteome</keyword>
<dbReference type="GeneID" id="10507507"/>
<dbReference type="Proteomes" id="UP000001064">
    <property type="component" value="Unassembled WGS sequence"/>
</dbReference>
<accession>F0ZV73</accession>
<evidence type="ECO:0000313" key="1">
    <source>
        <dbReference type="EMBL" id="EGC32144.1"/>
    </source>
</evidence>
<dbReference type="KEGG" id="dpp:DICPUDRAFT_155910"/>
<dbReference type="InParanoid" id="F0ZV73"/>
<dbReference type="EMBL" id="GL871209">
    <property type="protein sequence ID" value="EGC32144.1"/>
    <property type="molecule type" value="Genomic_DNA"/>
</dbReference>
<name>F0ZV73_DICPU</name>
<dbReference type="RefSeq" id="XP_003291316.1">
    <property type="nucleotide sequence ID" value="XM_003291268.1"/>
</dbReference>
<proteinExistence type="predicted"/>
<gene>
    <name evidence="1" type="ORF">DICPUDRAFT_155910</name>
</gene>